<keyword evidence="2 4" id="KW-0547">Nucleotide-binding</keyword>
<dbReference type="PANTHER" id="PTHR45732:SF7">
    <property type="entry name" value="ADP-RIBOSYLATION FACTOR-LIKE PROTEIN 8"/>
    <property type="match status" value="1"/>
</dbReference>
<dbReference type="GO" id="GO:0005525">
    <property type="term" value="F:GTP binding"/>
    <property type="evidence" value="ECO:0007669"/>
    <property type="project" value="UniProtKB-KW"/>
</dbReference>
<evidence type="ECO:0000256" key="6">
    <source>
        <dbReference type="RuleBase" id="RU003925"/>
    </source>
</evidence>
<gene>
    <name evidence="7" type="ORF">SteCoe_30899</name>
</gene>
<dbReference type="Pfam" id="PF00025">
    <property type="entry name" value="Arf"/>
    <property type="match status" value="1"/>
</dbReference>
<organism evidence="7 8">
    <name type="scientific">Stentor coeruleus</name>
    <dbReference type="NCBI Taxonomy" id="5963"/>
    <lineage>
        <taxon>Eukaryota</taxon>
        <taxon>Sar</taxon>
        <taxon>Alveolata</taxon>
        <taxon>Ciliophora</taxon>
        <taxon>Postciliodesmatophora</taxon>
        <taxon>Heterotrichea</taxon>
        <taxon>Heterotrichida</taxon>
        <taxon>Stentoridae</taxon>
        <taxon>Stentor</taxon>
    </lineage>
</organism>
<comment type="caution">
    <text evidence="7">The sequence shown here is derived from an EMBL/GenBank/DDBJ whole genome shotgun (WGS) entry which is preliminary data.</text>
</comment>
<dbReference type="SUPFAM" id="SSF52540">
    <property type="entry name" value="P-loop containing nucleoside triphosphate hydrolases"/>
    <property type="match status" value="1"/>
</dbReference>
<dbReference type="PROSITE" id="PS51417">
    <property type="entry name" value="ARF"/>
    <property type="match status" value="1"/>
</dbReference>
<dbReference type="EMBL" id="MPUH01001032">
    <property type="protein sequence ID" value="OMJ70998.1"/>
    <property type="molecule type" value="Genomic_DNA"/>
</dbReference>
<feature type="binding site" evidence="5">
    <location>
        <position position="33"/>
    </location>
    <ligand>
        <name>Mg(2+)</name>
        <dbReference type="ChEBI" id="CHEBI:18420"/>
    </ligand>
</feature>
<dbReference type="GO" id="GO:0046872">
    <property type="term" value="F:metal ion binding"/>
    <property type="evidence" value="ECO:0007669"/>
    <property type="project" value="UniProtKB-KW"/>
</dbReference>
<dbReference type="InterPro" id="IPR006689">
    <property type="entry name" value="Small_GTPase_ARF/SAR"/>
</dbReference>
<proteinExistence type="inferred from homology"/>
<dbReference type="InterPro" id="IPR044154">
    <property type="entry name" value="Arl8a/8b"/>
</dbReference>
<dbReference type="SMART" id="SM00178">
    <property type="entry name" value="SAR"/>
    <property type="match status" value="1"/>
</dbReference>
<name>A0A1R2B2J4_9CILI</name>
<feature type="binding site" evidence="4">
    <location>
        <begin position="26"/>
        <end position="33"/>
    </location>
    <ligand>
        <name>GTP</name>
        <dbReference type="ChEBI" id="CHEBI:37565"/>
    </ligand>
</feature>
<reference evidence="7 8" key="1">
    <citation type="submission" date="2016-11" db="EMBL/GenBank/DDBJ databases">
        <title>The macronuclear genome of Stentor coeruleus: a giant cell with tiny introns.</title>
        <authorList>
            <person name="Slabodnick M."/>
            <person name="Ruby J.G."/>
            <person name="Reiff S.B."/>
            <person name="Swart E.C."/>
            <person name="Gosai S."/>
            <person name="Prabakaran S."/>
            <person name="Witkowska E."/>
            <person name="Larue G.E."/>
            <person name="Fisher S."/>
            <person name="Freeman R.M."/>
            <person name="Gunawardena J."/>
            <person name="Chu W."/>
            <person name="Stover N.A."/>
            <person name="Gregory B.D."/>
            <person name="Nowacki M."/>
            <person name="Derisi J."/>
            <person name="Roy S.W."/>
            <person name="Marshall W.F."/>
            <person name="Sood P."/>
        </authorList>
    </citation>
    <scope>NUCLEOTIDE SEQUENCE [LARGE SCALE GENOMIC DNA]</scope>
    <source>
        <strain evidence="7">WM001</strain>
    </source>
</reference>
<accession>A0A1R2B2J4</accession>
<feature type="binding site" evidence="4">
    <location>
        <begin position="129"/>
        <end position="132"/>
    </location>
    <ligand>
        <name>GTP</name>
        <dbReference type="ChEBI" id="CHEBI:37565"/>
    </ligand>
</feature>
<dbReference type="InterPro" id="IPR005225">
    <property type="entry name" value="Small_GTP-bd"/>
</dbReference>
<keyword evidence="5" id="KW-0479">Metal-binding</keyword>
<sequence length="185" mass="21046">MKFWSRLVNWLRSLFWNQELELSIVGLQSAGKTTFVNVLATSEFDEDTIPTIGFNRRHIRKGRVELRLWDLGGQPKFRESWEKYCRDVDCIVFIVDSADHGNLEVASAQLHKLLSWPSLQGIGLLVLGNKNDLDGALNEEELISALNLQSITGRTVACYSVSAKNQNNIDVVLRYLTNLPKKQRT</sequence>
<dbReference type="CDD" id="cd04159">
    <property type="entry name" value="Arl10_like"/>
    <property type="match status" value="1"/>
</dbReference>
<keyword evidence="8" id="KW-1185">Reference proteome</keyword>
<dbReference type="SMART" id="SM00177">
    <property type="entry name" value="ARF"/>
    <property type="match status" value="1"/>
</dbReference>
<dbReference type="Gene3D" id="3.40.50.300">
    <property type="entry name" value="P-loop containing nucleotide triphosphate hydrolases"/>
    <property type="match status" value="1"/>
</dbReference>
<protein>
    <submittedName>
        <fullName evidence="7">Uncharacterized protein</fullName>
    </submittedName>
</protein>
<dbReference type="PRINTS" id="PR00328">
    <property type="entry name" value="SAR1GTPBP"/>
</dbReference>
<dbReference type="GO" id="GO:0003924">
    <property type="term" value="F:GTPase activity"/>
    <property type="evidence" value="ECO:0007669"/>
    <property type="project" value="InterPro"/>
</dbReference>
<keyword evidence="5" id="KW-0460">Magnesium</keyword>
<feature type="binding site" evidence="4">
    <location>
        <position position="73"/>
    </location>
    <ligand>
        <name>GTP</name>
        <dbReference type="ChEBI" id="CHEBI:37565"/>
    </ligand>
</feature>
<dbReference type="FunFam" id="3.40.50.300:FF:001120">
    <property type="entry name" value="ADP-ribosylation factor family"/>
    <property type="match status" value="1"/>
</dbReference>
<feature type="binding site" evidence="5">
    <location>
        <position position="51"/>
    </location>
    <ligand>
        <name>Mg(2+)</name>
        <dbReference type="ChEBI" id="CHEBI:18420"/>
    </ligand>
</feature>
<dbReference type="OrthoDB" id="2011769at2759"/>
<evidence type="ECO:0000256" key="5">
    <source>
        <dbReference type="PIRSR" id="PIRSR606689-2"/>
    </source>
</evidence>
<dbReference type="Proteomes" id="UP000187209">
    <property type="component" value="Unassembled WGS sequence"/>
</dbReference>
<evidence type="ECO:0000313" key="7">
    <source>
        <dbReference type="EMBL" id="OMJ70998.1"/>
    </source>
</evidence>
<evidence type="ECO:0000313" key="8">
    <source>
        <dbReference type="Proteomes" id="UP000187209"/>
    </source>
</evidence>
<dbReference type="GO" id="GO:0015031">
    <property type="term" value="P:protein transport"/>
    <property type="evidence" value="ECO:0007669"/>
    <property type="project" value="InterPro"/>
</dbReference>
<evidence type="ECO:0000256" key="1">
    <source>
        <dbReference type="ARBA" id="ARBA00010290"/>
    </source>
</evidence>
<evidence type="ECO:0000256" key="2">
    <source>
        <dbReference type="ARBA" id="ARBA00022741"/>
    </source>
</evidence>
<dbReference type="InterPro" id="IPR027417">
    <property type="entry name" value="P-loop_NTPase"/>
</dbReference>
<dbReference type="PANTHER" id="PTHR45732">
    <property type="entry name" value="ADP-RIBOSYLATION FACTOR-LIKE PROTEIN 8"/>
    <property type="match status" value="1"/>
</dbReference>
<dbReference type="AlphaFoldDB" id="A0A1R2B2J4"/>
<dbReference type="SMART" id="SM00175">
    <property type="entry name" value="RAB"/>
    <property type="match status" value="1"/>
</dbReference>
<dbReference type="NCBIfam" id="TIGR00231">
    <property type="entry name" value="small_GTP"/>
    <property type="match status" value="1"/>
</dbReference>
<evidence type="ECO:0000256" key="3">
    <source>
        <dbReference type="ARBA" id="ARBA00023134"/>
    </source>
</evidence>
<comment type="similarity">
    <text evidence="1 6">Belongs to the small GTPase superfamily. Arf family.</text>
</comment>
<keyword evidence="3 4" id="KW-0342">GTP-binding</keyword>
<evidence type="ECO:0000256" key="4">
    <source>
        <dbReference type="PIRSR" id="PIRSR606689-1"/>
    </source>
</evidence>